<dbReference type="InterPro" id="IPR010663">
    <property type="entry name" value="Znf_FPG/IleRS"/>
</dbReference>
<reference evidence="2 3" key="2">
    <citation type="journal article" date="2015" name="Stand. Genomic Sci.">
        <title>The complete genome sequence of the rumen methanogen Methanosarcina barkeri CM1.</title>
        <authorList>
            <person name="Lambie S.C."/>
            <person name="Kelly W.J."/>
            <person name="Leahy S.C."/>
            <person name="Li D."/>
            <person name="Reilly K."/>
            <person name="McAllister T.A."/>
            <person name="Valle E.R."/>
            <person name="Attwood G.T."/>
            <person name="Altermann E."/>
        </authorList>
    </citation>
    <scope>NUCLEOTIDE SEQUENCE [LARGE SCALE GENOMIC DNA]</scope>
    <source>
        <strain evidence="2 3">CM1</strain>
    </source>
</reference>
<evidence type="ECO:0000313" key="2">
    <source>
        <dbReference type="EMBL" id="AKJ38909.1"/>
    </source>
</evidence>
<feature type="domain" description="Zinc finger FPG/IleRS-type" evidence="1">
    <location>
        <begin position="6"/>
        <end position="31"/>
    </location>
</feature>
<name>A0A0G3CA91_METBA</name>
<dbReference type="AlphaFoldDB" id="A0A0G3CA91"/>
<dbReference type="Pfam" id="PF06827">
    <property type="entry name" value="zf-FPG_IleRS"/>
    <property type="match status" value="1"/>
</dbReference>
<proteinExistence type="predicted"/>
<evidence type="ECO:0000313" key="3">
    <source>
        <dbReference type="Proteomes" id="UP000035331"/>
    </source>
</evidence>
<evidence type="ECO:0000259" key="1">
    <source>
        <dbReference type="Pfam" id="PF06827"/>
    </source>
</evidence>
<reference evidence="3" key="1">
    <citation type="submission" date="2014-06" db="EMBL/GenBank/DDBJ databases">
        <title>The complete genome sequence of Methanosarcina barkeri CM1.</title>
        <authorList>
            <consortium name="Pastoral Greenhouse Gas Research Consortium"/>
            <person name="Lambie S.C."/>
            <person name="Leahy S.C."/>
            <person name="Kelly W.J."/>
            <person name="Li D."/>
            <person name="Reilly K."/>
            <person name="Attwood G.T."/>
            <person name="Altermann E."/>
        </authorList>
    </citation>
    <scope>NUCLEOTIDE SEQUENCE [LARGE SCALE GENOMIC DNA]</scope>
    <source>
        <strain evidence="3">CM1</strain>
    </source>
</reference>
<organism evidence="2 3">
    <name type="scientific">Methanosarcina barkeri CM1</name>
    <dbReference type="NCBI Taxonomy" id="796385"/>
    <lineage>
        <taxon>Archaea</taxon>
        <taxon>Methanobacteriati</taxon>
        <taxon>Methanobacteriota</taxon>
        <taxon>Stenosarchaea group</taxon>
        <taxon>Methanomicrobia</taxon>
        <taxon>Methanosarcinales</taxon>
        <taxon>Methanosarcinaceae</taxon>
        <taxon>Methanosarcina</taxon>
    </lineage>
</organism>
<dbReference type="Proteomes" id="UP000035331">
    <property type="component" value="Chromosome"/>
</dbReference>
<accession>A0A0G3CA91</accession>
<dbReference type="PATRIC" id="fig|796385.3.peg.2342"/>
<protein>
    <recommendedName>
        <fullName evidence="1">Zinc finger FPG/IleRS-type domain-containing protein</fullName>
    </recommendedName>
</protein>
<sequence length="63" mass="7175">MFEFSLKCTRCGTFLKKQVVGSNEFYYCRKCGSISSAASMRVPTQSANQQINVELTKKQKLFL</sequence>
<gene>
    <name evidence="2" type="ORF">MCM1_1885</name>
</gene>
<dbReference type="EMBL" id="CP008746">
    <property type="protein sequence ID" value="AKJ38909.1"/>
    <property type="molecule type" value="Genomic_DNA"/>
</dbReference>